<dbReference type="Pfam" id="PF02621">
    <property type="entry name" value="VitK2_biosynth"/>
    <property type="match status" value="1"/>
</dbReference>
<comment type="caution">
    <text evidence="5">The sequence shown here is derived from an EMBL/GenBank/DDBJ whole genome shotgun (WGS) entry which is preliminary data.</text>
</comment>
<dbReference type="Gene3D" id="3.40.190.10">
    <property type="entry name" value="Periplasmic binding protein-like II"/>
    <property type="match status" value="2"/>
</dbReference>
<dbReference type="HAMAP" id="MF_00995">
    <property type="entry name" value="MqnA"/>
    <property type="match status" value="1"/>
</dbReference>
<evidence type="ECO:0000256" key="1">
    <source>
        <dbReference type="ARBA" id="ARBA00004863"/>
    </source>
</evidence>
<comment type="function">
    <text evidence="4">Catalyzes the dehydration of chorismate into 3-[(1-carboxyvinyl)oxy]benzoate, a step in the biosynthesis of menaquinone (MK, vitamin K2).</text>
</comment>
<reference evidence="6" key="1">
    <citation type="journal article" date="2019" name="Int. J. Syst. Evol. Microbiol.">
        <title>The Global Catalogue of Microorganisms (GCM) 10K type strain sequencing project: providing services to taxonomists for standard genome sequencing and annotation.</title>
        <authorList>
            <consortium name="The Broad Institute Genomics Platform"/>
            <consortium name="The Broad Institute Genome Sequencing Center for Infectious Disease"/>
            <person name="Wu L."/>
            <person name="Ma J."/>
        </authorList>
    </citation>
    <scope>NUCLEOTIDE SEQUENCE [LARGE SCALE GENOMIC DNA]</scope>
    <source>
        <strain evidence="6">CECT 7184</strain>
    </source>
</reference>
<evidence type="ECO:0000313" key="6">
    <source>
        <dbReference type="Proteomes" id="UP001596142"/>
    </source>
</evidence>
<dbReference type="EC" id="4.2.1.151" evidence="4"/>
<evidence type="ECO:0000256" key="2">
    <source>
        <dbReference type="ARBA" id="ARBA00022428"/>
    </source>
</evidence>
<organism evidence="5 6">
    <name type="scientific">Thalassorhabdus alkalitolerans</name>
    <dbReference type="NCBI Taxonomy" id="2282697"/>
    <lineage>
        <taxon>Bacteria</taxon>
        <taxon>Bacillati</taxon>
        <taxon>Bacillota</taxon>
        <taxon>Bacilli</taxon>
        <taxon>Bacillales</taxon>
        <taxon>Bacillaceae</taxon>
        <taxon>Thalassorhabdus</taxon>
    </lineage>
</organism>
<accession>A0ABW0YSR7</accession>
<comment type="catalytic activity">
    <reaction evidence="4">
        <text>chorismate = 3-[(1-carboxyvinyl)-oxy]benzoate + H2O</text>
        <dbReference type="Rhea" id="RHEA:40051"/>
        <dbReference type="ChEBI" id="CHEBI:15377"/>
        <dbReference type="ChEBI" id="CHEBI:29748"/>
        <dbReference type="ChEBI" id="CHEBI:76981"/>
        <dbReference type="EC" id="4.2.1.151"/>
    </reaction>
</comment>
<dbReference type="EMBL" id="JBHSOZ010000010">
    <property type="protein sequence ID" value="MFC5714218.1"/>
    <property type="molecule type" value="Genomic_DNA"/>
</dbReference>
<sequence length="287" mass="33068">MKLAIGEISYTNILPLYYFLKREELEEKGCSFVPQIPAQLNKSMKEGSVHVGGISSFAYGQNPELYDLLPDLSVSAKGNVGSIFLFSKKPITELSHSDIALTNSSATSVHLLKVILKEFYKHENITYNLMEPNGAEMLRDHDACLLIGDDAIFKSWEKSSGLYVYDIGGLWYENTGLPMTFAVIAVRKDIARKENQLLEELYKDLQRSKQLSIQTNFQTMIQEIIHKHGGRKEFWDHYFSGLVYDFTEKEKEGLLYYYHLVYKHRFIEQPVKQLSMWKKGLESQTII</sequence>
<dbReference type="PANTHER" id="PTHR37690:SF1">
    <property type="entry name" value="CHORISMATE DEHYDRATASE"/>
    <property type="match status" value="1"/>
</dbReference>
<dbReference type="RefSeq" id="WP_385942824.1">
    <property type="nucleotide sequence ID" value="NZ_JBHSOZ010000010.1"/>
</dbReference>
<dbReference type="PANTHER" id="PTHR37690">
    <property type="entry name" value="CHORISMATE DEHYDRATASE"/>
    <property type="match status" value="1"/>
</dbReference>
<dbReference type="SUPFAM" id="SSF53850">
    <property type="entry name" value="Periplasmic binding protein-like II"/>
    <property type="match status" value="1"/>
</dbReference>
<dbReference type="InterPro" id="IPR030868">
    <property type="entry name" value="MqnA"/>
</dbReference>
<comment type="pathway">
    <text evidence="1 4">Quinol/quinone metabolism; menaquinone biosynthesis.</text>
</comment>
<name>A0ABW0YSR7_9BACI</name>
<dbReference type="Proteomes" id="UP001596142">
    <property type="component" value="Unassembled WGS sequence"/>
</dbReference>
<dbReference type="InterPro" id="IPR003773">
    <property type="entry name" value="Menaquinone_biosynth"/>
</dbReference>
<keyword evidence="6" id="KW-1185">Reference proteome</keyword>
<protein>
    <recommendedName>
        <fullName evidence="4">Chorismate dehydratase</fullName>
        <ecNumber evidence="4">4.2.1.151</ecNumber>
    </recommendedName>
    <alternativeName>
        <fullName evidence="4">Menaquinone biosynthetic enzyme MqnA</fullName>
    </alternativeName>
</protein>
<evidence type="ECO:0000256" key="3">
    <source>
        <dbReference type="ARBA" id="ARBA00023239"/>
    </source>
</evidence>
<dbReference type="CDD" id="cd13634">
    <property type="entry name" value="PBP2_Sco4506"/>
    <property type="match status" value="1"/>
</dbReference>
<evidence type="ECO:0000256" key="4">
    <source>
        <dbReference type="HAMAP-Rule" id="MF_00995"/>
    </source>
</evidence>
<evidence type="ECO:0000313" key="5">
    <source>
        <dbReference type="EMBL" id="MFC5714218.1"/>
    </source>
</evidence>
<keyword evidence="3 4" id="KW-0456">Lyase</keyword>
<comment type="similarity">
    <text evidence="4">Belongs to the MqnA/MqnD family. MqnA subfamily.</text>
</comment>
<keyword evidence="2 4" id="KW-0474">Menaquinone biosynthesis</keyword>
<proteinExistence type="inferred from homology"/>
<gene>
    <name evidence="4" type="primary">mqnA</name>
    <name evidence="5" type="ORF">ACFPU1_15820</name>
</gene>